<dbReference type="AlphaFoldDB" id="A0A383CEX3"/>
<gene>
    <name evidence="3" type="ORF">METZ01_LOCUS483453</name>
</gene>
<dbReference type="GO" id="GO:0030170">
    <property type="term" value="F:pyridoxal phosphate binding"/>
    <property type="evidence" value="ECO:0007669"/>
    <property type="project" value="InterPro"/>
</dbReference>
<dbReference type="InterPro" id="IPR000277">
    <property type="entry name" value="Cys/Met-Metab_PyrdxlP-dep_enz"/>
</dbReference>
<dbReference type="PANTHER" id="PTHR11808:SF85">
    <property type="entry name" value="CYSTATHIONINE GAMMA-LYASE-RELATED"/>
    <property type="match status" value="1"/>
</dbReference>
<evidence type="ECO:0000256" key="2">
    <source>
        <dbReference type="ARBA" id="ARBA00022898"/>
    </source>
</evidence>
<feature type="non-terminal residue" evidence="3">
    <location>
        <position position="241"/>
    </location>
</feature>
<protein>
    <recommendedName>
        <fullName evidence="4">Cystathionine gamma-synthase</fullName>
    </recommendedName>
</protein>
<evidence type="ECO:0000256" key="1">
    <source>
        <dbReference type="ARBA" id="ARBA00001933"/>
    </source>
</evidence>
<evidence type="ECO:0008006" key="4">
    <source>
        <dbReference type="Google" id="ProtNLM"/>
    </source>
</evidence>
<dbReference type="InterPro" id="IPR015424">
    <property type="entry name" value="PyrdxlP-dep_Trfase"/>
</dbReference>
<dbReference type="GO" id="GO:0005737">
    <property type="term" value="C:cytoplasm"/>
    <property type="evidence" value="ECO:0007669"/>
    <property type="project" value="TreeGrafter"/>
</dbReference>
<dbReference type="InterPro" id="IPR015422">
    <property type="entry name" value="PyrdxlP-dep_Trfase_small"/>
</dbReference>
<proteinExistence type="predicted"/>
<dbReference type="GO" id="GO:0004123">
    <property type="term" value="F:cystathionine gamma-lyase activity"/>
    <property type="evidence" value="ECO:0007669"/>
    <property type="project" value="TreeGrafter"/>
</dbReference>
<evidence type="ECO:0000313" key="3">
    <source>
        <dbReference type="EMBL" id="SVE30599.1"/>
    </source>
</evidence>
<dbReference type="Pfam" id="PF01053">
    <property type="entry name" value="Cys_Met_Meta_PP"/>
    <property type="match status" value="1"/>
</dbReference>
<organism evidence="3">
    <name type="scientific">marine metagenome</name>
    <dbReference type="NCBI Taxonomy" id="408172"/>
    <lineage>
        <taxon>unclassified sequences</taxon>
        <taxon>metagenomes</taxon>
        <taxon>ecological metagenomes</taxon>
    </lineage>
</organism>
<dbReference type="EMBL" id="UINC01208183">
    <property type="protein sequence ID" value="SVE30599.1"/>
    <property type="molecule type" value="Genomic_DNA"/>
</dbReference>
<keyword evidence="2" id="KW-0663">Pyridoxal phosphate</keyword>
<dbReference type="PANTHER" id="PTHR11808">
    <property type="entry name" value="TRANS-SULFURATION ENZYME FAMILY MEMBER"/>
    <property type="match status" value="1"/>
</dbReference>
<sequence>KRWGIEVLFLKNYNSASVSNSLIPGKTKLVWIETPSNPTMEVTDIRAISAVAHAAGALVAIDNTVSTPVLTQPINHGADVVLHSGSKYLNGHGDLIAGALIVAPGQEKLLKDIQGIRNDYGGILGAFEAWLLLRGMRTLSLRVKAASASALELAKYLNTHKKVTKVNYPGLESHSGYDIASRQMHNGYGGMLSFQVKGGEAEAKAIASRTRLIRQAISFGSPDTVIEHRASMEGNDSPTPS</sequence>
<feature type="non-terminal residue" evidence="3">
    <location>
        <position position="1"/>
    </location>
</feature>
<dbReference type="GO" id="GO:0019346">
    <property type="term" value="P:transsulfuration"/>
    <property type="evidence" value="ECO:0007669"/>
    <property type="project" value="InterPro"/>
</dbReference>
<dbReference type="Gene3D" id="3.40.640.10">
    <property type="entry name" value="Type I PLP-dependent aspartate aminotransferase-like (Major domain)"/>
    <property type="match status" value="1"/>
</dbReference>
<comment type="cofactor">
    <cofactor evidence="1">
        <name>pyridoxal 5'-phosphate</name>
        <dbReference type="ChEBI" id="CHEBI:597326"/>
    </cofactor>
</comment>
<dbReference type="Gene3D" id="3.90.1150.10">
    <property type="entry name" value="Aspartate Aminotransferase, domain 1"/>
    <property type="match status" value="1"/>
</dbReference>
<reference evidence="3" key="1">
    <citation type="submission" date="2018-05" db="EMBL/GenBank/DDBJ databases">
        <authorList>
            <person name="Lanie J.A."/>
            <person name="Ng W.-L."/>
            <person name="Kazmierczak K.M."/>
            <person name="Andrzejewski T.M."/>
            <person name="Davidsen T.M."/>
            <person name="Wayne K.J."/>
            <person name="Tettelin H."/>
            <person name="Glass J.I."/>
            <person name="Rusch D."/>
            <person name="Podicherti R."/>
            <person name="Tsui H.-C.T."/>
            <person name="Winkler M.E."/>
        </authorList>
    </citation>
    <scope>NUCLEOTIDE SEQUENCE</scope>
</reference>
<dbReference type="GO" id="GO:0019343">
    <property type="term" value="P:cysteine biosynthetic process via cystathionine"/>
    <property type="evidence" value="ECO:0007669"/>
    <property type="project" value="TreeGrafter"/>
</dbReference>
<name>A0A383CEX3_9ZZZZ</name>
<dbReference type="SUPFAM" id="SSF53383">
    <property type="entry name" value="PLP-dependent transferases"/>
    <property type="match status" value="1"/>
</dbReference>
<accession>A0A383CEX3</accession>
<dbReference type="InterPro" id="IPR015421">
    <property type="entry name" value="PyrdxlP-dep_Trfase_major"/>
</dbReference>